<accession>A0A1R3HG85</accession>
<name>A0A1R3HG85_9ROSI</name>
<dbReference type="Proteomes" id="UP000187203">
    <property type="component" value="Unassembled WGS sequence"/>
</dbReference>
<evidence type="ECO:0000313" key="2">
    <source>
        <dbReference type="Proteomes" id="UP000187203"/>
    </source>
</evidence>
<sequence>MAGISHLWTDKEIDKGLQWSTKRNPKAQIHDMKYDGRAKIRLRRKLRILQELI</sequence>
<organism evidence="1 2">
    <name type="scientific">Corchorus olitorius</name>
    <dbReference type="NCBI Taxonomy" id="93759"/>
    <lineage>
        <taxon>Eukaryota</taxon>
        <taxon>Viridiplantae</taxon>
        <taxon>Streptophyta</taxon>
        <taxon>Embryophyta</taxon>
        <taxon>Tracheophyta</taxon>
        <taxon>Spermatophyta</taxon>
        <taxon>Magnoliopsida</taxon>
        <taxon>eudicotyledons</taxon>
        <taxon>Gunneridae</taxon>
        <taxon>Pentapetalae</taxon>
        <taxon>rosids</taxon>
        <taxon>malvids</taxon>
        <taxon>Malvales</taxon>
        <taxon>Malvaceae</taxon>
        <taxon>Grewioideae</taxon>
        <taxon>Apeibeae</taxon>
        <taxon>Corchorus</taxon>
    </lineage>
</organism>
<evidence type="ECO:0000313" key="1">
    <source>
        <dbReference type="EMBL" id="OMO69321.1"/>
    </source>
</evidence>
<keyword evidence="2" id="KW-1185">Reference proteome</keyword>
<proteinExistence type="predicted"/>
<reference evidence="2" key="1">
    <citation type="submission" date="2013-09" db="EMBL/GenBank/DDBJ databases">
        <title>Corchorus olitorius genome sequencing.</title>
        <authorList>
            <person name="Alam M."/>
            <person name="Haque M.S."/>
            <person name="Islam M.S."/>
            <person name="Emdad E.M."/>
            <person name="Islam M.M."/>
            <person name="Ahmed B."/>
            <person name="Halim A."/>
            <person name="Hossen Q.M.M."/>
            <person name="Hossain M.Z."/>
            <person name="Ahmed R."/>
            <person name="Khan M.M."/>
            <person name="Islam R."/>
            <person name="Rashid M.M."/>
            <person name="Khan S.A."/>
            <person name="Rahman M.S."/>
            <person name="Alam M."/>
            <person name="Yahiya A.S."/>
            <person name="Khan M.S."/>
            <person name="Azam M.S."/>
            <person name="Haque T."/>
            <person name="Lashkar M.Z.H."/>
            <person name="Akhand A.I."/>
            <person name="Morshed G."/>
            <person name="Roy S."/>
            <person name="Uddin K.S."/>
            <person name="Rabeya T."/>
            <person name="Hossain A.S."/>
            <person name="Chowdhury A."/>
            <person name="Snigdha A.R."/>
            <person name="Mortoza M.S."/>
            <person name="Matin S.A."/>
            <person name="Hoque S.M.E."/>
            <person name="Islam M.K."/>
            <person name="Roy D.K."/>
            <person name="Haider R."/>
            <person name="Moosa M.M."/>
            <person name="Elias S.M."/>
            <person name="Hasan A.M."/>
            <person name="Jahan S."/>
            <person name="Shafiuddin M."/>
            <person name="Mahmood N."/>
            <person name="Shommy N.S."/>
        </authorList>
    </citation>
    <scope>NUCLEOTIDE SEQUENCE [LARGE SCALE GENOMIC DNA]</scope>
    <source>
        <strain evidence="2">cv. O-4</strain>
    </source>
</reference>
<dbReference type="EMBL" id="AWUE01020243">
    <property type="protein sequence ID" value="OMO69321.1"/>
    <property type="molecule type" value="Genomic_DNA"/>
</dbReference>
<dbReference type="AlphaFoldDB" id="A0A1R3HG85"/>
<comment type="caution">
    <text evidence="1">The sequence shown here is derived from an EMBL/GenBank/DDBJ whole genome shotgun (WGS) entry which is preliminary data.</text>
</comment>
<protein>
    <submittedName>
        <fullName evidence="1">Transcription factor PIF1-like protein</fullName>
    </submittedName>
</protein>
<gene>
    <name evidence="1" type="ORF">COLO4_29137</name>
</gene>